<keyword evidence="3" id="KW-1185">Reference proteome</keyword>
<dbReference type="PANTHER" id="PTHR11188">
    <property type="entry name" value="ARRESTIN DOMAIN CONTAINING PROTEIN"/>
    <property type="match status" value="1"/>
</dbReference>
<accession>A0A1Y1W538</accession>
<dbReference type="InterPro" id="IPR011021">
    <property type="entry name" value="Arrestin-like_N"/>
</dbReference>
<organism evidence="2 3">
    <name type="scientific">Linderina pennispora</name>
    <dbReference type="NCBI Taxonomy" id="61395"/>
    <lineage>
        <taxon>Eukaryota</taxon>
        <taxon>Fungi</taxon>
        <taxon>Fungi incertae sedis</taxon>
        <taxon>Zoopagomycota</taxon>
        <taxon>Kickxellomycotina</taxon>
        <taxon>Kickxellomycetes</taxon>
        <taxon>Kickxellales</taxon>
        <taxon>Kickxellaceae</taxon>
        <taxon>Linderina</taxon>
    </lineage>
</organism>
<feature type="domain" description="Arrestin-like N-terminal" evidence="1">
    <location>
        <begin position="31"/>
        <end position="173"/>
    </location>
</feature>
<proteinExistence type="predicted"/>
<dbReference type="RefSeq" id="XP_040742247.1">
    <property type="nucleotide sequence ID" value="XM_040887871.1"/>
</dbReference>
<dbReference type="Proteomes" id="UP000193922">
    <property type="component" value="Unassembled WGS sequence"/>
</dbReference>
<dbReference type="SUPFAM" id="SSF81296">
    <property type="entry name" value="E set domains"/>
    <property type="match status" value="1"/>
</dbReference>
<comment type="caution">
    <text evidence="2">The sequence shown here is derived from an EMBL/GenBank/DDBJ whole genome shotgun (WGS) entry which is preliminary data.</text>
</comment>
<dbReference type="OrthoDB" id="2379475at2759"/>
<sequence>MWNLNASSVKGVSVKLITPQVAIVESCGDYGNVLAGDVSWDIASSTHIKSIEVEVSGRYRAEWVEGVGPSRMQHCVDKPVFQETQTLAPFQPATGVTGHMPAAPAYQLEKSATDALMAHGRYCLPFQLQLPDWLPPSIATHVGQIEYTVVARIKSAARYNSVVSSDKQPLTIVRQLAKSDELERAAVYWHKLESTGRVGVLVNSRTASVGDNLLVGLQFDNIDRRTFSSIDASAKLVETILYKSPCGHRSKSVTRTVGSFNDIVGADQLSVEKLRLRIPNSTRVDCQSAHVSVRHVLQVSLKMREHGKQQAATGEFTADIQVLPNPSSLALPSYTSVNHDMLM</sequence>
<evidence type="ECO:0000313" key="3">
    <source>
        <dbReference type="Proteomes" id="UP000193922"/>
    </source>
</evidence>
<dbReference type="GO" id="GO:0005737">
    <property type="term" value="C:cytoplasm"/>
    <property type="evidence" value="ECO:0007669"/>
    <property type="project" value="TreeGrafter"/>
</dbReference>
<name>A0A1Y1W538_9FUNG</name>
<dbReference type="Pfam" id="PF00339">
    <property type="entry name" value="Arrestin_N"/>
    <property type="match status" value="1"/>
</dbReference>
<dbReference type="InterPro" id="IPR014756">
    <property type="entry name" value="Ig_E-set"/>
</dbReference>
<dbReference type="Gene3D" id="2.60.40.640">
    <property type="match status" value="1"/>
</dbReference>
<dbReference type="GeneID" id="63804519"/>
<evidence type="ECO:0000313" key="2">
    <source>
        <dbReference type="EMBL" id="ORX68465.1"/>
    </source>
</evidence>
<dbReference type="PANTHER" id="PTHR11188:SF17">
    <property type="entry name" value="FI21816P1"/>
    <property type="match status" value="1"/>
</dbReference>
<dbReference type="InterPro" id="IPR050357">
    <property type="entry name" value="Arrestin_domain-protein"/>
</dbReference>
<gene>
    <name evidence="2" type="ORF">DL89DRAFT_268309</name>
</gene>
<dbReference type="AlphaFoldDB" id="A0A1Y1W538"/>
<protein>
    <recommendedName>
        <fullName evidence="1">Arrestin-like N-terminal domain-containing protein</fullName>
    </recommendedName>
</protein>
<reference evidence="2 3" key="1">
    <citation type="submission" date="2016-07" db="EMBL/GenBank/DDBJ databases">
        <title>Pervasive Adenine N6-methylation of Active Genes in Fungi.</title>
        <authorList>
            <consortium name="DOE Joint Genome Institute"/>
            <person name="Mondo S.J."/>
            <person name="Dannebaum R.O."/>
            <person name="Kuo R.C."/>
            <person name="Labutti K."/>
            <person name="Haridas S."/>
            <person name="Kuo A."/>
            <person name="Salamov A."/>
            <person name="Ahrendt S.R."/>
            <person name="Lipzen A."/>
            <person name="Sullivan W."/>
            <person name="Andreopoulos W.B."/>
            <person name="Clum A."/>
            <person name="Lindquist E."/>
            <person name="Daum C."/>
            <person name="Ramamoorthy G.K."/>
            <person name="Gryganskyi A."/>
            <person name="Culley D."/>
            <person name="Magnuson J.K."/>
            <person name="James T.Y."/>
            <person name="O'Malley M.A."/>
            <person name="Stajich J.E."/>
            <person name="Spatafora J.W."/>
            <person name="Visel A."/>
            <person name="Grigoriev I.V."/>
        </authorList>
    </citation>
    <scope>NUCLEOTIDE SEQUENCE [LARGE SCALE GENOMIC DNA]</scope>
    <source>
        <strain evidence="2 3">ATCC 12442</strain>
    </source>
</reference>
<evidence type="ECO:0000259" key="1">
    <source>
        <dbReference type="Pfam" id="PF00339"/>
    </source>
</evidence>
<dbReference type="InterPro" id="IPR014752">
    <property type="entry name" value="Arrestin-like_C"/>
</dbReference>
<dbReference type="GO" id="GO:0015031">
    <property type="term" value="P:protein transport"/>
    <property type="evidence" value="ECO:0007669"/>
    <property type="project" value="TreeGrafter"/>
</dbReference>
<dbReference type="EMBL" id="MCFD01000009">
    <property type="protein sequence ID" value="ORX68465.1"/>
    <property type="molecule type" value="Genomic_DNA"/>
</dbReference>